<feature type="transmembrane region" description="Helical" evidence="2">
    <location>
        <begin position="5270"/>
        <end position="5292"/>
    </location>
</feature>
<dbReference type="Proteomes" id="UP000593765">
    <property type="component" value="Chromosome"/>
</dbReference>
<evidence type="ECO:0000313" key="3">
    <source>
        <dbReference type="EMBL" id="QOV90649.1"/>
    </source>
</evidence>
<organism evidence="3 4">
    <name type="scientific">Humisphaera borealis</name>
    <dbReference type="NCBI Taxonomy" id="2807512"/>
    <lineage>
        <taxon>Bacteria</taxon>
        <taxon>Pseudomonadati</taxon>
        <taxon>Planctomycetota</taxon>
        <taxon>Phycisphaerae</taxon>
        <taxon>Tepidisphaerales</taxon>
        <taxon>Tepidisphaeraceae</taxon>
        <taxon>Humisphaera</taxon>
    </lineage>
</organism>
<dbReference type="InterPro" id="IPR013425">
    <property type="entry name" value="Autotrns_rpt"/>
</dbReference>
<dbReference type="SUPFAM" id="SSF51126">
    <property type="entry name" value="Pectin lyase-like"/>
    <property type="match status" value="3"/>
</dbReference>
<accession>A0A7M2WYY7</accession>
<keyword evidence="2" id="KW-0472">Membrane</keyword>
<proteinExistence type="predicted"/>
<dbReference type="KEGG" id="hbs:IPV69_04610"/>
<keyword evidence="2" id="KW-1133">Transmembrane helix</keyword>
<dbReference type="Pfam" id="PF12951">
    <property type="entry name" value="PATR"/>
    <property type="match status" value="19"/>
</dbReference>
<keyword evidence="2" id="KW-0812">Transmembrane</keyword>
<evidence type="ECO:0000313" key="4">
    <source>
        <dbReference type="Proteomes" id="UP000593765"/>
    </source>
</evidence>
<reference evidence="3 4" key="1">
    <citation type="submission" date="2020-10" db="EMBL/GenBank/DDBJ databases">
        <title>Wide distribution of Phycisphaera-like planctomycetes from WD2101 soil group in peatlands and genome analysis of the first cultivated representative.</title>
        <authorList>
            <person name="Dedysh S.N."/>
            <person name="Beletsky A.V."/>
            <person name="Ivanova A."/>
            <person name="Kulichevskaya I.S."/>
            <person name="Suzina N.E."/>
            <person name="Philippov D.A."/>
            <person name="Rakitin A.L."/>
            <person name="Mardanov A.V."/>
            <person name="Ravin N.V."/>
        </authorList>
    </citation>
    <scope>NUCLEOTIDE SEQUENCE [LARGE SCALE GENOMIC DNA]</scope>
    <source>
        <strain evidence="3 4">M1803</strain>
    </source>
</reference>
<dbReference type="EMBL" id="CP063458">
    <property type="protein sequence ID" value="QOV90649.1"/>
    <property type="molecule type" value="Genomic_DNA"/>
</dbReference>
<keyword evidence="1" id="KW-0732">Signal</keyword>
<evidence type="ECO:0000256" key="1">
    <source>
        <dbReference type="ARBA" id="ARBA00022729"/>
    </source>
</evidence>
<name>A0A7M2WYY7_9BACT</name>
<gene>
    <name evidence="3" type="ORF">IPV69_04610</name>
</gene>
<keyword evidence="4" id="KW-1185">Reference proteome</keyword>
<protein>
    <submittedName>
        <fullName evidence="3">Autotransporter-associated beta strand repeat-containing protein</fullName>
    </submittedName>
</protein>
<dbReference type="NCBIfam" id="TIGR02601">
    <property type="entry name" value="autotrns_rpt"/>
    <property type="match status" value="9"/>
</dbReference>
<evidence type="ECO:0000256" key="2">
    <source>
        <dbReference type="SAM" id="Phobius"/>
    </source>
</evidence>
<dbReference type="InterPro" id="IPR011050">
    <property type="entry name" value="Pectin_lyase_fold/virulence"/>
</dbReference>
<sequence>MGKSNVAGRGSNKVSVRSRRQKALSLLAAAAAMVGNFQVRGADYYWDADLTAAGNNATTGGGLGGTGTWNTSALSWWDLSNDVTWTNSFNDTAVFTGTAGTVTLGGPINAGGLTFNNANDTDGYTIAGNTLTLGAPTGFASPIIAVNNAGFGTNVATISSTLAGTSGLVKAGTGSLRLTNNANSFSGDIAIKNGSLVITDAGQLGTGTTAISITGFANNGNPGYSGGALVLQGSSASAGSVSGVTLNREISIAGRGPGAANSTGSLVSIGYNTLAGGLNGASTATEARAWATHGTTTVSGPVYLGTGALGQFFGNGNWNIAGQVTGTDTAVDRFAKAGNLISTTMWLQNTSNTFAQSLRIDAGTVRVQANGALGSNTATTAVDLNNGALEVRSDTLSSFNRNISFRDNTTSAIFIDHDITGGLGIGSGQINLLYTIPTLTRATGTAGTANLNVNGRNGNGYSITNMWAIADNTSTTLNNNSSGTVAIAGNINPTSSGTARTFTIGGGGDWTVGGLINMTGQAHTFTKANSGALTFTGSGASTFTGNANINDGTVAIRTISSLNSTSASAGRVVLGGGALSFLGTSGTGAGETWTNKIVDLNAANSYLLANQSGSLPSALVLPNNFGVSSTAVKTLNLGGNAPALIVNQITGLIANNTNATSINKFGTDTWEIAAPTSYGTANPSLTITPIGTTATSTVTTSSTAGLVVGQPVSGTGIPVGATIAQILSGTQFILSAQAVSTSTTVNIGVASGATGSLAVTANTGNVLTVASTANLVPGQAITGPGMTAPGWFVSQITSGTTITVTSATGAAALANAAAVGSQTLAASPNFGGNLTIANGIFRANAATATSDIINSTSNLIFNTDSVTLMGNAGGTFNYVGFATGSSTEVVGRLVPTAGHGVVSITNGTGASTLTFLDIGTRGPGATLDYQPGTGTINFNGTAPAGTNGIQSGYATFNGVDWVNSGPTASQFASYTPGTGTLTLAAATNFSIAGAASTAAPGSINSLKLTGGAALTLGGDLGLTANGVLFDNSLNPASITGAFALGTAAAELVITTNGSSPAVAPASGAALTTGNALTIGSGLPNTTTISSGAGSLTKAGTGTLILFGNNVYTGNTTINQGAIQMSGATAALGVLTTAGNQTAIRQGGILDVNGAGPVTALYTGGPTFPLISTGALTGTGLVTNSGAGGTAQSSISLGGTATTGTTTFGGTLQDGTGKLNVIINGTSARSQAIIGAQPYTGVTVINTGNLAVTTLADGGTASGLGASSNLASNLIFNGGTLTYTGAAAAGATSGGGIYQTTQTPSVSTDRLFSLAGNATIQSSGTYGNEAASAGTGANHASLIWSNTGDIAFVTTAAKTLTLGGSSIGDNMFRPRILNNTVGGTFATSLTKADGGLWILNPATSNTYTGTTTISGGALRVASSAAAVQGLSASSPLVINGGVLETSGTFTRTLGAPVAGTGTVQLPGGASGFAAATTDRLVVTIGGGDLTWGSTSFTPASLVLGSSTALGETEITNNIAIGAATRTITTNNNGNTGNMVTAGILSGVISGPGTGGNALVKTGSGVLILGNSNTYTGSTRVDLGNLVVTSIGTGVSSSLGSSGAFISNQADADLNPLFYVGSGETANRNLTLQASANFTTTRNIRIDSSGSGALIWNTGTFAHTTRGDTQARALTLDLRGANTGNNQMNLVLTNSTNATFANVLNIAKNDGGTWILNPASANTFTGAITVSAGNLGLTTNGIGAATAITINNGGIFAYGGALTTSAIIQGNNSTSVFGGQNSITVAGMAKTAGNNAWNLSNNLEGQALLTVNGNFVNTEAGSVGATQTINIRGFGSTVWNGAITENAAAGGKIAWNIAIHPNASFKMDGSSPNSYTGVTTLTQGTLILSKDLGVSQLGSTSGLNFNGGVLTTDAGALTGANAISVPITLGGDPVTFSGTNSMEFNAATSLAFTTTGRLLVNNLSGGATLNLTGATAAISATAILTVNGTGTTNVGGVVAGTAGAITMSGTGTLNLTANNTANGALTVNRGTTVLSGLNGAWNTTGNTFILNANGVLQLDSSGSNNSNRLLDGGAVTIAGGTLSLVGNGAAATAETVGATAVNGIMATVNVSGGNAGASAPADLIFTSVSFANSGSAFDLSGITSLGTNNRVFWATPTMVSNVLTRVMISGDFATYNVTNGVQAFTAYNNTNNINTAAATDTMNVTASAGLTANRTINALKINGTGLTVGTAGTILTLTAGSILNTGGNNTLNAAQISSANVGFVQVDSGTTLDVNGSFLTAGINKVGAGTLRLNAAQFYNNTTNISGGTLVLNGGTNTLFATGAAAPATVNLDVGATLDLNGNTQYVGPFGNVGSGLPGTGGTLTTTAGTPLFVTNGAGNFGGQITGTMNLGKIGTGTLVLSSANSVAGTLSLQGGTISLRDDGTLPSVTSVDVNYATLTFDNNASLQTQNNNRLSDTAPITLRGGTITYNQRTNTIATETLGALSLAQGANIITATVQTTQTIGSVDLTFGALTRSPGATVNFTGTNLGQQGNNSRIVFASTPALVGGGILGAWAVANQTDYAAYNAGQGVGIVGQGGYTAYAAQNISAASTPALAGVFASGKITNLTATANASVLLPGGTTNTGLLRVGGGFTNDIIFTNAGDTLNLTLGGILRSDNNNTTSFGTTGTRGIITSGTSELVVYNNQSTVTINSVIQGATKLIKDGAGTLTLTAANGYSLGTVVNRGTLTIAPTITTDVVIPAGGFTINGGVTGTAATVTAVNSTNIASANDITLNGRASLTIATASSAVNSLTLNNNGGEGNPTVTLTTGTLTLNSASPITATSSNASTTATITGGTLALATTGNNTFNIAPIQIGTQVYTTEQPTLTVASIISGANATILKTGGGALQLTAVNTFGGGIALNDGIVVGTVAQAFGPATNTVTFGGAGAGVLRLQAGATTFLTKLDVSGANGTVEVNPATIGAGVAHSIGATTLGGGKQLTVQGGALVTSGTAQLTTGAVTLTGATTLNVVNPAGGGVSQLTLGAVNDGTVARTITKTGNGTLVFGSAATSLVNGTQVNIAGGTLSSTSATGLGALAAVDVADGAVFNVGASQTIGSISNSTTVLNTGNVTIGGGFTLTVGNVTNNLNSTFTGTITGTGTLAKAGTGTLTLSNGGHTFGTTSVNNGTLLVNNVSGSGLGTGLTTVNGGTTTQGTLGGTGIITGGVTLATNGATSFAQGASLNPGTAGTAGTLTINTVGLTTNNFSKLNFDLATATTTGSGVNDLISTNVLPVFGATTQLNINTLGALSVGSVYTLVNGYSGTIANIGNITVATSTGVDTTKTGVLQNNAGSLQLLVVTANLTSAYWAGGIDGNWNTLGSGAISNWRTSAAGAVDTFAYPSATTDVHVYTTNPVANNFAMTLGQNFTVKTLTFDAAATSATSIAAGNTLTVTPASSTTGITVENGAGAVTLNNAIALGASQTWTNNSTTNLLTVGGNVTGAFGLTVAGPGNVTISGQVQTGITSLAKTGAGTLYLSNTNGFTGTTTISGGGVVKIDAELGLGVVANDVTFGTGGGTLQVTTGFAANSGKVFSVQAGPGTIQVDSGTLSLASAIVGTAAATSNGGGLIKTGPGTLALTVSSSAYDAQGVGTGGAAGLAGFRVDNGTLLLQGISNSVVGDINPTSMAIQLNGGNLGIQTDTVSIARANVYVTATPTTITVDGATARAGIVQAIGTGTGAGLTMGAGSSVLNIGGGNNITSGTEAVSFTGSTTFLVSPTFNVTNATGGGAVSVALGGINDNAVARTITKQGNGTLILSGAATSLVDGTTVNISNGTLSLTNATALGTLASVDVADGATLNIGAGVSTTIGALNNATTVLNTGAVAISAASTLTVGSINNLNSSFTGTISGATGTLAKAGTGTMTFSGTSSAGATVIRDGSFVSVGGVNDRLSTTSTLTLGNASTSGVLRLGNASGASSQTVSSLATAGSGTTNAIVGGNAAYSTLTVNQTATTVFEGNLGGIGANENNLHFTKTGSGGLSVTGNATYTGNTIVTGGSLSIGGTINGTPSLSVSGAGSSLTLGGPVTGAGSITSVNVANLATLSLVNSVGDKLTNLTSLTLGSASGTNTFLNLNVGDGPTPGDQINTDRLTLLTLGTLSLTTGNQITFNLNDAGLQANQTYVFLSATDGGLTTGNLAASDWLLGATPGGFTSITFNKTDTQMSITTGNLITGSSYWRGLAGGGTSTAWNGNANNWSLDKANSSVAASIPGAGTDVIFQIDTVSNAAVTTTLEQNFKINSLTFAADVVPGNTPTSVTINPGTITTSRLEVAPQSSSAGIAIAAGGSPTVTINAPFKLGASQTWNVVDAASNLIFTNSIDGTAGTTDLNINAGTGATGIVTLRGAGGIANYNGATNVVDGRLVLESGATDRLPTNTALTLGDATRDAVVQLGDASGVSNTTIGTLNSGALTTNAIVGGFTSASTLTVVPTSDCTFNGAIGGGAGNENQLAITKQGSAKLVLNGANTYLGATTVNQGILQIGSAGTLTQSSSLVVNASLGATATFDNNSRTIAFGAGGITLGGAGPTATPVILNTGGTGSITLGGNVIYDATNNPLGASIAAPLNLGAASRTFTANNSLTAATDLTISGAVSSTAGAVGVNGIGLVLDGAGSTGVISDISLANGTTDGANADLTKNGTGAWTLQGTVAVGDDYLINVGTLTVSGSGSLSWNATGATTQDFIADTTATVANFNVLSSIVGNNLTTNRIFARDGSTINLNATNAIGSFGAADQIVLGDDTQGIGNLFLAPGTTNSVGVLTAGFDSISAEVGNVTGTGTLTVTTTLTLNQGTISANLAGAAATTKDINVPFTLSGNNSLTGTTLNREGTLNLDFSTNAGTNNKIGTGAFTTGSTLNNDAPAITNLIGNATAPSTQTVAGLAVAGGPSQLNVTSVGGQNITFAVNGALTRTAGTLNVNLPNVNTIFAATGAATNNITGTNGIVGGWLTLNDNDFATISGGQVVVATYTTQNNASLWQSNQNITNSGGYTGTVDDDCNTINSLRFDASANSTITVAAGKSLYVTSGGILTTSTVGTSTSSITGGNLLSGVNDFILTQNNAAAGVLTVASRLRANNNGTAAFPNVTKNGTGTVLLSGTNNETGTVNIDEGVLQVSGGSAISDTSPVNMRNNSVTFRVVSGSETIGTLTADSGGVPFRVTDPALTFQLRIPLESRRSCAPSATVSDEELEGCAISETRKIPALTRVVPLYVFAALVSESVPAPSLVMPPEPEIAPVSVSAPLPLEVVVLLIVIVTLSVRVVVALIVLITSPLPLTTIVAGPPPV</sequence>